<keyword evidence="1" id="KW-1133">Transmembrane helix</keyword>
<proteinExistence type="predicted"/>
<feature type="transmembrane region" description="Helical" evidence="1">
    <location>
        <begin position="48"/>
        <end position="67"/>
    </location>
</feature>
<keyword evidence="3" id="KW-1185">Reference proteome</keyword>
<evidence type="ECO:0000256" key="1">
    <source>
        <dbReference type="SAM" id="Phobius"/>
    </source>
</evidence>
<accession>A0A2W2CUZ0</accession>
<protein>
    <submittedName>
        <fullName evidence="2">Uncharacterized protein</fullName>
    </submittedName>
</protein>
<dbReference type="Proteomes" id="UP000248924">
    <property type="component" value="Unassembled WGS sequence"/>
</dbReference>
<dbReference type="EMBL" id="POTY01000461">
    <property type="protein sequence ID" value="PZG03492.1"/>
    <property type="molecule type" value="Genomic_DNA"/>
</dbReference>
<evidence type="ECO:0000313" key="2">
    <source>
        <dbReference type="EMBL" id="PZG03492.1"/>
    </source>
</evidence>
<name>A0A2W2CUZ0_9ACTN</name>
<organism evidence="2 3">
    <name type="scientific">Micromonospora craterilacus</name>
    <dbReference type="NCBI Taxonomy" id="1655439"/>
    <lineage>
        <taxon>Bacteria</taxon>
        <taxon>Bacillati</taxon>
        <taxon>Actinomycetota</taxon>
        <taxon>Actinomycetes</taxon>
        <taxon>Micromonosporales</taxon>
        <taxon>Micromonosporaceae</taxon>
        <taxon>Micromonospora</taxon>
    </lineage>
</organism>
<comment type="caution">
    <text evidence="2">The sequence shown here is derived from an EMBL/GenBank/DDBJ whole genome shotgun (WGS) entry which is preliminary data.</text>
</comment>
<evidence type="ECO:0000313" key="3">
    <source>
        <dbReference type="Proteomes" id="UP000248924"/>
    </source>
</evidence>
<reference evidence="2 3" key="1">
    <citation type="submission" date="2018-01" db="EMBL/GenBank/DDBJ databases">
        <title>Draft genome sequence of Jishengella sp. NA12.</title>
        <authorList>
            <person name="Sahin N."/>
            <person name="Ay H."/>
            <person name="Saygin H."/>
        </authorList>
    </citation>
    <scope>NUCLEOTIDE SEQUENCE [LARGE SCALE GENOMIC DNA]</scope>
    <source>
        <strain evidence="2 3">NA12</strain>
    </source>
</reference>
<keyword evidence="1" id="KW-0812">Transmembrane</keyword>
<keyword evidence="1" id="KW-0472">Membrane</keyword>
<sequence length="73" mass="7720">MIARLLLRLAAWLSALVLAVAILAMLVHLGTGGIVSWVVEVGAWQVPWALPAIFVAALAYARLVTALRRSTGA</sequence>
<gene>
    <name evidence="2" type="ORF">C1I95_33785</name>
</gene>
<dbReference type="RefSeq" id="WP_111220163.1">
    <property type="nucleotide sequence ID" value="NZ_POTY01000461.1"/>
</dbReference>
<dbReference type="AlphaFoldDB" id="A0A2W2CUZ0"/>